<organism evidence="1 2">
    <name type="scientific">Portunus trituberculatus</name>
    <name type="common">Swimming crab</name>
    <name type="synonym">Neptunus trituberculatus</name>
    <dbReference type="NCBI Taxonomy" id="210409"/>
    <lineage>
        <taxon>Eukaryota</taxon>
        <taxon>Metazoa</taxon>
        <taxon>Ecdysozoa</taxon>
        <taxon>Arthropoda</taxon>
        <taxon>Crustacea</taxon>
        <taxon>Multicrustacea</taxon>
        <taxon>Malacostraca</taxon>
        <taxon>Eumalacostraca</taxon>
        <taxon>Eucarida</taxon>
        <taxon>Decapoda</taxon>
        <taxon>Pleocyemata</taxon>
        <taxon>Brachyura</taxon>
        <taxon>Eubrachyura</taxon>
        <taxon>Portunoidea</taxon>
        <taxon>Portunidae</taxon>
        <taxon>Portuninae</taxon>
        <taxon>Portunus</taxon>
    </lineage>
</organism>
<comment type="caution">
    <text evidence="1">The sequence shown here is derived from an EMBL/GenBank/DDBJ whole genome shotgun (WGS) entry which is preliminary data.</text>
</comment>
<dbReference type="AlphaFoldDB" id="A0A5B7ETN0"/>
<sequence length="26" mass="3094">MTRFHIDSACYLVILYSSRNLYGELK</sequence>
<accession>A0A5B7ETN0</accession>
<keyword evidence="2" id="KW-1185">Reference proteome</keyword>
<dbReference type="Proteomes" id="UP000324222">
    <property type="component" value="Unassembled WGS sequence"/>
</dbReference>
<name>A0A5B7ETN0_PORTR</name>
<protein>
    <submittedName>
        <fullName evidence="1">Uncharacterized protein</fullName>
    </submittedName>
</protein>
<reference evidence="1 2" key="1">
    <citation type="submission" date="2019-05" db="EMBL/GenBank/DDBJ databases">
        <title>Another draft genome of Portunus trituberculatus and its Hox gene families provides insights of decapod evolution.</title>
        <authorList>
            <person name="Jeong J.-H."/>
            <person name="Song I."/>
            <person name="Kim S."/>
            <person name="Choi T."/>
            <person name="Kim D."/>
            <person name="Ryu S."/>
            <person name="Kim W."/>
        </authorList>
    </citation>
    <scope>NUCLEOTIDE SEQUENCE [LARGE SCALE GENOMIC DNA]</scope>
    <source>
        <tissue evidence="1">Muscle</tissue>
    </source>
</reference>
<proteinExistence type="predicted"/>
<evidence type="ECO:0000313" key="2">
    <source>
        <dbReference type="Proteomes" id="UP000324222"/>
    </source>
</evidence>
<evidence type="ECO:0000313" key="1">
    <source>
        <dbReference type="EMBL" id="MPC36745.1"/>
    </source>
</evidence>
<gene>
    <name evidence="1" type="ORF">E2C01_030213</name>
</gene>
<dbReference type="EMBL" id="VSRR010003596">
    <property type="protein sequence ID" value="MPC36745.1"/>
    <property type="molecule type" value="Genomic_DNA"/>
</dbReference>